<dbReference type="CDD" id="cd07197">
    <property type="entry name" value="nitrilase"/>
    <property type="match status" value="1"/>
</dbReference>
<organism evidence="3 4">
    <name type="scientific">Lachnellula cervina</name>
    <dbReference type="NCBI Taxonomy" id="1316786"/>
    <lineage>
        <taxon>Eukaryota</taxon>
        <taxon>Fungi</taxon>
        <taxon>Dikarya</taxon>
        <taxon>Ascomycota</taxon>
        <taxon>Pezizomycotina</taxon>
        <taxon>Leotiomycetes</taxon>
        <taxon>Helotiales</taxon>
        <taxon>Lachnaceae</taxon>
        <taxon>Lachnellula</taxon>
    </lineage>
</organism>
<evidence type="ECO:0000313" key="4">
    <source>
        <dbReference type="Proteomes" id="UP000481288"/>
    </source>
</evidence>
<name>A0A7D8YPW5_9HELO</name>
<evidence type="ECO:0000256" key="1">
    <source>
        <dbReference type="ARBA" id="ARBA00022801"/>
    </source>
</evidence>
<protein>
    <submittedName>
        <fullName evidence="3">Hydrolase MtnU</fullName>
    </submittedName>
</protein>
<dbReference type="Pfam" id="PF00795">
    <property type="entry name" value="CN_hydrolase"/>
    <property type="match status" value="1"/>
</dbReference>
<evidence type="ECO:0000259" key="2">
    <source>
        <dbReference type="PROSITE" id="PS50263"/>
    </source>
</evidence>
<keyword evidence="1 3" id="KW-0378">Hydrolase</keyword>
<dbReference type="InterPro" id="IPR036526">
    <property type="entry name" value="C-N_Hydrolase_sf"/>
</dbReference>
<dbReference type="Proteomes" id="UP000481288">
    <property type="component" value="Unassembled WGS sequence"/>
</dbReference>
<dbReference type="SUPFAM" id="SSF56317">
    <property type="entry name" value="Carbon-nitrogen hydrolase"/>
    <property type="match status" value="1"/>
</dbReference>
<dbReference type="Gene3D" id="3.60.110.10">
    <property type="entry name" value="Carbon-nitrogen hydrolase"/>
    <property type="match status" value="1"/>
</dbReference>
<reference evidence="3 4" key="1">
    <citation type="submission" date="2018-05" db="EMBL/GenBank/DDBJ databases">
        <title>Whole genome sequencing for identification of molecular markers to develop diagnostic detection tools for the regulated plant pathogen Lachnellula willkommii.</title>
        <authorList>
            <person name="Giroux E."/>
            <person name="Bilodeau G."/>
        </authorList>
    </citation>
    <scope>NUCLEOTIDE SEQUENCE [LARGE SCALE GENOMIC DNA]</scope>
    <source>
        <strain evidence="3 4">CBS 625.97</strain>
    </source>
</reference>
<comment type="caution">
    <text evidence="3">The sequence shown here is derived from an EMBL/GenBank/DDBJ whole genome shotgun (WGS) entry which is preliminary data.</text>
</comment>
<dbReference type="GO" id="GO:0016811">
    <property type="term" value="F:hydrolase activity, acting on carbon-nitrogen (but not peptide) bonds, in linear amides"/>
    <property type="evidence" value="ECO:0007669"/>
    <property type="project" value="TreeGrafter"/>
</dbReference>
<dbReference type="AlphaFoldDB" id="A0A7D8YPW5"/>
<evidence type="ECO:0000313" key="3">
    <source>
        <dbReference type="EMBL" id="TVY50776.1"/>
    </source>
</evidence>
<dbReference type="PANTHER" id="PTHR43674:SF16">
    <property type="entry name" value="CARBON-NITROGEN FAMILY, PUTATIVE (AFU_ORTHOLOGUE AFUA_5G02350)-RELATED"/>
    <property type="match status" value="1"/>
</dbReference>
<proteinExistence type="predicted"/>
<sequence>MAPTYKIAVIQLYPKFPCTPKSVCALLNPNLRTKFCKIRRDVLKTVGQLIDGLPILTSSLQPLAIEDNHSKAVEFIREAASQSCDLAVLPEYHLTNWLPDDPNFTQIISHNIPTPKHLHLTQHQSPSAPNTKKYLDAYCSLAAELKINIVPGTIVETHGTELTNVAYFISSTGAILGQYQKKNLWHPERPHLTSSAHVPHEAFDTPLGKVGMLICWDLAFPEAFRELIAGGAKMIIIPTFWSLSDCTDEGLAYNAQSEALFLESTLVSRCFENTCMVVFANAGGPKGKSTKGSYAGLSQVAVPFKGALGKMGDEEGMSVVEVDMQILEVAEDNYKVREDIGREGWHYEYALTRERVDNGKL</sequence>
<dbReference type="InterPro" id="IPR050345">
    <property type="entry name" value="Aliph_Amidase/BUP"/>
</dbReference>
<keyword evidence="4" id="KW-1185">Reference proteome</keyword>
<feature type="domain" description="CN hydrolase" evidence="2">
    <location>
        <begin position="53"/>
        <end position="324"/>
    </location>
</feature>
<dbReference type="InterPro" id="IPR003010">
    <property type="entry name" value="C-N_Hydrolase"/>
</dbReference>
<dbReference type="EMBL" id="QGMG01001009">
    <property type="protein sequence ID" value="TVY50776.1"/>
    <property type="molecule type" value="Genomic_DNA"/>
</dbReference>
<dbReference type="OrthoDB" id="412018at2759"/>
<dbReference type="PANTHER" id="PTHR43674">
    <property type="entry name" value="NITRILASE C965.09-RELATED"/>
    <property type="match status" value="1"/>
</dbReference>
<dbReference type="PROSITE" id="PS50263">
    <property type="entry name" value="CN_HYDROLASE"/>
    <property type="match status" value="1"/>
</dbReference>
<accession>A0A7D8YPW5</accession>
<gene>
    <name evidence="3" type="primary">mtnU</name>
    <name evidence="3" type="ORF">LCER1_G006896</name>
</gene>